<dbReference type="EMBL" id="JAQIZT010000004">
    <property type="protein sequence ID" value="KAJ7001808.1"/>
    <property type="molecule type" value="Genomic_DNA"/>
</dbReference>
<evidence type="ECO:0000313" key="1">
    <source>
        <dbReference type="EMBL" id="KAJ7001808.1"/>
    </source>
</evidence>
<dbReference type="Proteomes" id="UP001164929">
    <property type="component" value="Chromosome 4"/>
</dbReference>
<gene>
    <name evidence="1" type="ORF">NC653_012029</name>
</gene>
<protein>
    <submittedName>
        <fullName evidence="1">Uncharacterized protein</fullName>
    </submittedName>
</protein>
<organism evidence="1 2">
    <name type="scientific">Populus alba x Populus x berolinensis</name>
    <dbReference type="NCBI Taxonomy" id="444605"/>
    <lineage>
        <taxon>Eukaryota</taxon>
        <taxon>Viridiplantae</taxon>
        <taxon>Streptophyta</taxon>
        <taxon>Embryophyta</taxon>
        <taxon>Tracheophyta</taxon>
        <taxon>Spermatophyta</taxon>
        <taxon>Magnoliopsida</taxon>
        <taxon>eudicotyledons</taxon>
        <taxon>Gunneridae</taxon>
        <taxon>Pentapetalae</taxon>
        <taxon>rosids</taxon>
        <taxon>fabids</taxon>
        <taxon>Malpighiales</taxon>
        <taxon>Salicaceae</taxon>
        <taxon>Saliceae</taxon>
        <taxon>Populus</taxon>
    </lineage>
</organism>
<sequence length="35" mass="4215">MFREMWLAKGTIVVDLHFERKKGTYSSFLQIKIQL</sequence>
<name>A0AAD6W7B4_9ROSI</name>
<reference evidence="1 2" key="1">
    <citation type="journal article" date="2023" name="Mol. Ecol. Resour.">
        <title>Chromosome-level genome assembly of a triploid poplar Populus alba 'Berolinensis'.</title>
        <authorList>
            <person name="Chen S."/>
            <person name="Yu Y."/>
            <person name="Wang X."/>
            <person name="Wang S."/>
            <person name="Zhang T."/>
            <person name="Zhou Y."/>
            <person name="He R."/>
            <person name="Meng N."/>
            <person name="Wang Y."/>
            <person name="Liu W."/>
            <person name="Liu Z."/>
            <person name="Liu J."/>
            <person name="Guo Q."/>
            <person name="Huang H."/>
            <person name="Sederoff R.R."/>
            <person name="Wang G."/>
            <person name="Qu G."/>
            <person name="Chen S."/>
        </authorList>
    </citation>
    <scope>NUCLEOTIDE SEQUENCE [LARGE SCALE GENOMIC DNA]</scope>
    <source>
        <strain evidence="1">SC-2020</strain>
    </source>
</reference>
<evidence type="ECO:0000313" key="2">
    <source>
        <dbReference type="Proteomes" id="UP001164929"/>
    </source>
</evidence>
<keyword evidence="2" id="KW-1185">Reference proteome</keyword>
<accession>A0AAD6W7B4</accession>
<comment type="caution">
    <text evidence="1">The sequence shown here is derived from an EMBL/GenBank/DDBJ whole genome shotgun (WGS) entry which is preliminary data.</text>
</comment>
<proteinExistence type="predicted"/>
<dbReference type="AlphaFoldDB" id="A0AAD6W7B4"/>